<dbReference type="AlphaFoldDB" id="A0A3B0YHS9"/>
<dbReference type="EMBL" id="UOFL01000076">
    <property type="protein sequence ID" value="VAW75227.1"/>
    <property type="molecule type" value="Genomic_DNA"/>
</dbReference>
<sequence length="281" mass="30905">MRIDLHCHSTASDGTMSPQELVELAESVDIQQLALTDHDCVDGISSAMQVSKVSDLRIIPGVEISVSWQGITVHILGLNIDWKNAELCRGLESIQQFRIVRAEGIAEGLEQAGIEGALEGATVLAGSSLLSRTHFAQFLINEGKARKMQDVFKRYMVKGKPGYVPGEWVSLETALKWIHNAGGLASIAHPARYKLSAGKLRQLIEEFMSFGGQGLEIVSGSHTDKQNHGMASYARRYNLYGSIGSDFHGEHHPWRKMGLTAAVPDGVFPVWESPQWQHVYS</sequence>
<dbReference type="Gene3D" id="1.10.150.650">
    <property type="match status" value="1"/>
</dbReference>
<name>A0A3B0YHS9_9ZZZZ</name>
<protein>
    <submittedName>
        <fullName evidence="2">FIG00031715: Predicted metal-dependent phosphoesterases (PHP family)</fullName>
    </submittedName>
</protein>
<dbReference type="InterPro" id="IPR003141">
    <property type="entry name" value="Pol/His_phosphatase_N"/>
</dbReference>
<evidence type="ECO:0000313" key="2">
    <source>
        <dbReference type="EMBL" id="VAW75227.1"/>
    </source>
</evidence>
<dbReference type="CDD" id="cd07438">
    <property type="entry name" value="PHP_HisPPase_AMP"/>
    <property type="match status" value="1"/>
</dbReference>
<dbReference type="Gene3D" id="3.20.20.140">
    <property type="entry name" value="Metal-dependent hydrolases"/>
    <property type="match status" value="1"/>
</dbReference>
<dbReference type="InterPro" id="IPR052018">
    <property type="entry name" value="PHP_domain"/>
</dbReference>
<dbReference type="InterPro" id="IPR016195">
    <property type="entry name" value="Pol/histidinol_Pase-like"/>
</dbReference>
<dbReference type="Pfam" id="PF02811">
    <property type="entry name" value="PHP"/>
    <property type="match status" value="1"/>
</dbReference>
<evidence type="ECO:0000259" key="1">
    <source>
        <dbReference type="SMART" id="SM00481"/>
    </source>
</evidence>
<organism evidence="2">
    <name type="scientific">hydrothermal vent metagenome</name>
    <dbReference type="NCBI Taxonomy" id="652676"/>
    <lineage>
        <taxon>unclassified sequences</taxon>
        <taxon>metagenomes</taxon>
        <taxon>ecological metagenomes</taxon>
    </lineage>
</organism>
<dbReference type="GO" id="GO:0004534">
    <property type="term" value="F:5'-3' RNA exonuclease activity"/>
    <property type="evidence" value="ECO:0007669"/>
    <property type="project" value="TreeGrafter"/>
</dbReference>
<dbReference type="GO" id="GO:0035312">
    <property type="term" value="F:5'-3' DNA exonuclease activity"/>
    <property type="evidence" value="ECO:0007669"/>
    <property type="project" value="TreeGrafter"/>
</dbReference>
<dbReference type="PANTHER" id="PTHR42924:SF3">
    <property type="entry name" value="POLYMERASE_HISTIDINOL PHOSPHATASE N-TERMINAL DOMAIN-CONTAINING PROTEIN"/>
    <property type="match status" value="1"/>
</dbReference>
<proteinExistence type="predicted"/>
<dbReference type="PANTHER" id="PTHR42924">
    <property type="entry name" value="EXONUCLEASE"/>
    <property type="match status" value="1"/>
</dbReference>
<feature type="domain" description="Polymerase/histidinol phosphatase N-terminal" evidence="1">
    <location>
        <begin position="3"/>
        <end position="68"/>
    </location>
</feature>
<dbReference type="SMART" id="SM00481">
    <property type="entry name" value="POLIIIAc"/>
    <property type="match status" value="1"/>
</dbReference>
<gene>
    <name evidence="2" type="ORF">MNBD_GAMMA12-894</name>
</gene>
<dbReference type="InterPro" id="IPR004013">
    <property type="entry name" value="PHP_dom"/>
</dbReference>
<accession>A0A3B0YHS9</accession>
<dbReference type="SUPFAM" id="SSF89550">
    <property type="entry name" value="PHP domain-like"/>
    <property type="match status" value="1"/>
</dbReference>
<reference evidence="2" key="1">
    <citation type="submission" date="2018-06" db="EMBL/GenBank/DDBJ databases">
        <authorList>
            <person name="Zhirakovskaya E."/>
        </authorList>
    </citation>
    <scope>NUCLEOTIDE SEQUENCE</scope>
</reference>